<dbReference type="FunCoup" id="A0A1D8PQN5">
    <property type="interactions" value="47"/>
</dbReference>
<evidence type="ECO:0000256" key="7">
    <source>
        <dbReference type="PIRNR" id="PIRNR031032"/>
    </source>
</evidence>
<evidence type="ECO:0000313" key="11">
    <source>
        <dbReference type="Proteomes" id="UP000000559"/>
    </source>
</evidence>
<dbReference type="OrthoDB" id="433124at2759"/>
<dbReference type="PANTHER" id="PTHR31204">
    <property type="entry name" value="SIGMA INTRACELLULAR RECEPTOR 2"/>
    <property type="match status" value="1"/>
</dbReference>
<dbReference type="PROSITE" id="PS51751">
    <property type="entry name" value="EXPERA"/>
    <property type="match status" value="1"/>
</dbReference>
<reference evidence="10 11" key="3">
    <citation type="journal article" date="2013" name="Genome Biol.">
        <title>Assembly of a phased diploid Candida albicans genome facilitates allele-specific measurements and provides a simple model for repeat and indel structure.</title>
        <authorList>
            <person name="Muzzey D."/>
            <person name="Schwartz K."/>
            <person name="Weissman J.S."/>
            <person name="Sherlock G."/>
        </authorList>
    </citation>
    <scope>NUCLEOTIDE SEQUENCE [LARGE SCALE GENOMIC DNA]</scope>
    <source>
        <strain evidence="11">SC5314 / ATCC MYA-2876</strain>
    </source>
</reference>
<evidence type="ECO:0000256" key="4">
    <source>
        <dbReference type="ARBA" id="ARBA00022824"/>
    </source>
</evidence>
<dbReference type="STRING" id="237561.A0A1D8PQN5"/>
<dbReference type="GO" id="GO:0005789">
    <property type="term" value="C:endoplasmic reticulum membrane"/>
    <property type="evidence" value="ECO:0007669"/>
    <property type="project" value="UniProtKB-SubCell"/>
</dbReference>
<dbReference type="AlphaFoldDB" id="A0A1D8PQN5"/>
<comment type="subcellular location">
    <subcellularLocation>
        <location evidence="1">Endoplasmic reticulum membrane</location>
        <topology evidence="1">Multi-pass membrane protein</topology>
    </subcellularLocation>
</comment>
<keyword evidence="3 7" id="KW-0812">Transmembrane</keyword>
<reference evidence="10 11" key="2">
    <citation type="journal article" date="2007" name="Genome Biol.">
        <title>Assembly of the Candida albicans genome into sixteen supercontigs aligned on the eight chromosomes.</title>
        <authorList>
            <person name="van het Hoog M."/>
            <person name="Rast T.J."/>
            <person name="Martchenko M."/>
            <person name="Grindle S."/>
            <person name="Dignard D."/>
            <person name="Hogues H."/>
            <person name="Cuomo C."/>
            <person name="Berriman M."/>
            <person name="Scherer S."/>
            <person name="Magee B.B."/>
            <person name="Whiteway M."/>
            <person name="Chibana H."/>
            <person name="Nantel A."/>
            <person name="Magee P.T."/>
        </authorList>
    </citation>
    <scope>GENOME REANNOTATION</scope>
    <source>
        <strain evidence="11">SC5314 / ATCC MYA-2876</strain>
    </source>
</reference>
<dbReference type="InterPro" id="IPR033118">
    <property type="entry name" value="EXPERA"/>
</dbReference>
<organism evidence="10 11">
    <name type="scientific">Candida albicans (strain SC5314 / ATCC MYA-2876)</name>
    <name type="common">Yeast</name>
    <dbReference type="NCBI Taxonomy" id="237561"/>
    <lineage>
        <taxon>Eukaryota</taxon>
        <taxon>Fungi</taxon>
        <taxon>Dikarya</taxon>
        <taxon>Ascomycota</taxon>
        <taxon>Saccharomycotina</taxon>
        <taxon>Pichiomycetes</taxon>
        <taxon>Debaryomycetaceae</taxon>
        <taxon>Candida/Lodderomyces clade</taxon>
        <taxon>Candida</taxon>
    </lineage>
</organism>
<evidence type="ECO:0000256" key="2">
    <source>
        <dbReference type="ARBA" id="ARBA00009096"/>
    </source>
</evidence>
<evidence type="ECO:0000313" key="10">
    <source>
        <dbReference type="EMBL" id="AOW30452.1"/>
    </source>
</evidence>
<dbReference type="InterPro" id="IPR016964">
    <property type="entry name" value="Sigma2_recept"/>
</dbReference>
<evidence type="ECO:0000256" key="1">
    <source>
        <dbReference type="ARBA" id="ARBA00004477"/>
    </source>
</evidence>
<keyword evidence="5 7" id="KW-1133">Transmembrane helix</keyword>
<feature type="transmembrane region" description="Helical" evidence="7">
    <location>
        <begin position="59"/>
        <end position="80"/>
    </location>
</feature>
<accession>A0A1D8PQN5</accession>
<evidence type="ECO:0000256" key="3">
    <source>
        <dbReference type="ARBA" id="ARBA00022692"/>
    </source>
</evidence>
<dbReference type="GO" id="GO:0005783">
    <property type="term" value="C:endoplasmic reticulum"/>
    <property type="evidence" value="ECO:0000318"/>
    <property type="project" value="GO_Central"/>
</dbReference>
<dbReference type="Proteomes" id="UP000000559">
    <property type="component" value="Chromosome 7"/>
</dbReference>
<keyword evidence="6 7" id="KW-0472">Membrane</keyword>
<dbReference type="Pfam" id="PF05241">
    <property type="entry name" value="EBP"/>
    <property type="match status" value="1"/>
</dbReference>
<protein>
    <recommendedName>
        <fullName evidence="7">Efficient mitochondria targeting-associated protein 19</fullName>
    </recommendedName>
</protein>
<dbReference type="eggNOG" id="ENOG502S75H">
    <property type="taxonomic scope" value="Eukaryota"/>
</dbReference>
<evidence type="ECO:0000313" key="9">
    <source>
        <dbReference type="CGD" id="CAL0000199105"/>
    </source>
</evidence>
<dbReference type="PIRSF" id="PIRSF031032">
    <property type="entry name" value="TMP_97_prd"/>
    <property type="match status" value="1"/>
</dbReference>
<keyword evidence="11" id="KW-1185">Reference proteome</keyword>
<dbReference type="OMA" id="EFKDPMV"/>
<evidence type="ECO:0000256" key="6">
    <source>
        <dbReference type="ARBA" id="ARBA00023136"/>
    </source>
</evidence>
<sequence>MKLIDKVYLWYFIIHIPITIFIDSSIVIPKHYQLSITKSILEFHISTNNDILLAYPQTWFKIFGFIELIFQLPLFFYFIYKLLSSNRRVLDVNYYLWSIIYGFNAGFTTFVCLIWLIIEYKNFQLSDLQLINLLAIYIPYLLLPLILLIHSFKQIQQYNNNNHNKLKQQ</sequence>
<reference evidence="10 11" key="1">
    <citation type="journal article" date="2004" name="Proc. Natl. Acad. Sci. U.S.A.">
        <title>The diploid genome sequence of Candida albicans.</title>
        <authorList>
            <person name="Jones T."/>
            <person name="Federspiel N.A."/>
            <person name="Chibana H."/>
            <person name="Dungan J."/>
            <person name="Kalman S."/>
            <person name="Magee B.B."/>
            <person name="Newport G."/>
            <person name="Thorstenson Y.R."/>
            <person name="Agabian N."/>
            <person name="Magee P.T."/>
            <person name="Davis R.W."/>
            <person name="Scherer S."/>
        </authorList>
    </citation>
    <scope>NUCLEOTIDE SEQUENCE [LARGE SCALE GENOMIC DNA]</scope>
    <source>
        <strain evidence="11">SC5314 / ATCC MYA-2876</strain>
    </source>
</reference>
<dbReference type="CGD" id="CAL0000199105">
    <property type="gene designation" value="orf19.7043"/>
</dbReference>
<feature type="domain" description="EXPERA" evidence="8">
    <location>
        <begin position="4"/>
        <end position="148"/>
    </location>
</feature>
<evidence type="ECO:0000259" key="8">
    <source>
        <dbReference type="PROSITE" id="PS51751"/>
    </source>
</evidence>
<proteinExistence type="inferred from homology"/>
<comment type="similarity">
    <text evidence="2">Belongs to the TMEM97/sigma-2 receptor family.</text>
</comment>
<feature type="transmembrane region" description="Helical" evidence="7">
    <location>
        <begin position="7"/>
        <end position="28"/>
    </location>
</feature>
<dbReference type="GO" id="GO:0006626">
    <property type="term" value="P:protein targeting to mitochondrion"/>
    <property type="evidence" value="ECO:0007669"/>
    <property type="project" value="EnsemblFungi"/>
</dbReference>
<feature type="transmembrane region" description="Helical" evidence="7">
    <location>
        <begin position="92"/>
        <end position="118"/>
    </location>
</feature>
<dbReference type="EMBL" id="CP017629">
    <property type="protein sequence ID" value="AOW30452.1"/>
    <property type="molecule type" value="Genomic_DNA"/>
</dbReference>
<dbReference type="GeneID" id="3637960"/>
<dbReference type="PANTHER" id="PTHR31204:SF1">
    <property type="entry name" value="SIGMA INTRACELLULAR RECEPTOR 2"/>
    <property type="match status" value="1"/>
</dbReference>
<name>A0A1D8PQN5_CANAL</name>
<dbReference type="InterPro" id="IPR051987">
    <property type="entry name" value="Sigma-2_receptor-like"/>
</dbReference>
<keyword evidence="4 7" id="KW-0256">Endoplasmic reticulum</keyword>
<dbReference type="KEGG" id="cal:CAALFM_C700760CA"/>
<dbReference type="RefSeq" id="XP_720336.1">
    <property type="nucleotide sequence ID" value="XM_715243.1"/>
</dbReference>
<gene>
    <name evidence="10" type="ordered locus">CAALFM_C700760CA</name>
    <name evidence="9" type="ordered locus">orf19.7043</name>
</gene>
<dbReference type="InParanoid" id="A0A1D8PQN5"/>
<evidence type="ECO:0000256" key="5">
    <source>
        <dbReference type="ARBA" id="ARBA00022989"/>
    </source>
</evidence>
<dbReference type="VEuPathDB" id="FungiDB:C7_00760C_A"/>
<feature type="transmembrane region" description="Helical" evidence="7">
    <location>
        <begin position="130"/>
        <end position="149"/>
    </location>
</feature>